<evidence type="ECO:0000256" key="2">
    <source>
        <dbReference type="ARBA" id="ARBA00006464"/>
    </source>
</evidence>
<organism evidence="9 10">
    <name type="scientific">Thermoleophilum album</name>
    <dbReference type="NCBI Taxonomy" id="29539"/>
    <lineage>
        <taxon>Bacteria</taxon>
        <taxon>Bacillati</taxon>
        <taxon>Actinomycetota</taxon>
        <taxon>Thermoleophilia</taxon>
        <taxon>Thermoleophilales</taxon>
        <taxon>Thermoleophilaceae</taxon>
        <taxon>Thermoleophilum</taxon>
    </lineage>
</organism>
<dbReference type="Pfam" id="PF02397">
    <property type="entry name" value="Bac_transf"/>
    <property type="match status" value="1"/>
</dbReference>
<reference evidence="10" key="1">
    <citation type="submission" date="2016-10" db="EMBL/GenBank/DDBJ databases">
        <authorList>
            <person name="Varghese N."/>
            <person name="Submissions S."/>
        </authorList>
    </citation>
    <scope>NUCLEOTIDE SEQUENCE [LARGE SCALE GENOMIC DNA]</scope>
    <source>
        <strain evidence="10">ATCC 35263</strain>
    </source>
</reference>
<sequence>MREAPRARVAPLSTRLEARQPVAAQKDARRRLLLFAADVLVFLLAVAAATLVEGTTDPLWSLWLAPLWALVAKLEGLYDADHPRIWHRTSDEASKIFHWVTVSSAATLFVLRGLPEQTIRLESALTLYFVALGAAFPMRAAARGLWRRLVAPERTLVIGDGELARSVGRKLTLEPHHNVEVIGRVRRVANDAALIATRDDAEATSRAPVALGAKRNGRHAASAADRDPLWGSVLIDDLSVDDLRQLIRHFELERIVLAAPELDEQTLARVLAACRQSGCKLSVVPPMPAMLGTAVELTHIAELPLIEYATWPTPPSTIALKRAIDVIVGGLLLVLVAPLMALIAVAIRLDSRGPALFRQPRAGKDGKPFTMLKFRTMCVDAERRLCELLNVDELEEPVFKIPNDPRVTRVGRILRRLSLDELPQLINVVRGDMSLVGPRPEETWLVDRYAEHERLRLLMRPGLTGPMQVHGRGDLSFQERLAVEREYVENYTLRKDFQILLRTFSAIVRGGGAY</sequence>
<dbReference type="PANTHER" id="PTHR30576:SF0">
    <property type="entry name" value="UNDECAPRENYL-PHOSPHATE N-ACETYLGALACTOSAMINYL 1-PHOSPHATE TRANSFERASE-RELATED"/>
    <property type="match status" value="1"/>
</dbReference>
<comment type="similarity">
    <text evidence="2">Belongs to the bacterial sugar transferase family.</text>
</comment>
<dbReference type="PANTHER" id="PTHR30576">
    <property type="entry name" value="COLANIC BIOSYNTHESIS UDP-GLUCOSE LIPID CARRIER TRANSFERASE"/>
    <property type="match status" value="1"/>
</dbReference>
<keyword evidence="4 7" id="KW-0812">Transmembrane</keyword>
<evidence type="ECO:0000256" key="4">
    <source>
        <dbReference type="ARBA" id="ARBA00022692"/>
    </source>
</evidence>
<evidence type="ECO:0000256" key="1">
    <source>
        <dbReference type="ARBA" id="ARBA00004141"/>
    </source>
</evidence>
<keyword evidence="6 7" id="KW-0472">Membrane</keyword>
<dbReference type="InterPro" id="IPR017475">
    <property type="entry name" value="EPS_sugar_tfrase"/>
</dbReference>
<evidence type="ECO:0000256" key="6">
    <source>
        <dbReference type="ARBA" id="ARBA00023136"/>
    </source>
</evidence>
<dbReference type="EMBL" id="FNWJ01000001">
    <property type="protein sequence ID" value="SEH10287.1"/>
    <property type="molecule type" value="Genomic_DNA"/>
</dbReference>
<dbReference type="GO" id="GO:0016780">
    <property type="term" value="F:phosphotransferase activity, for other substituted phosphate groups"/>
    <property type="evidence" value="ECO:0007669"/>
    <property type="project" value="TreeGrafter"/>
</dbReference>
<evidence type="ECO:0000259" key="8">
    <source>
        <dbReference type="Pfam" id="PF02397"/>
    </source>
</evidence>
<proteinExistence type="inferred from homology"/>
<evidence type="ECO:0000313" key="10">
    <source>
        <dbReference type="Proteomes" id="UP000222056"/>
    </source>
</evidence>
<evidence type="ECO:0000256" key="7">
    <source>
        <dbReference type="SAM" id="Phobius"/>
    </source>
</evidence>
<dbReference type="NCBIfam" id="TIGR03025">
    <property type="entry name" value="EPS_sugtrans"/>
    <property type="match status" value="1"/>
</dbReference>
<feature type="domain" description="Bacterial sugar transferase" evidence="8">
    <location>
        <begin position="321"/>
        <end position="508"/>
    </location>
</feature>
<protein>
    <submittedName>
        <fullName evidence="9">Exopolysaccharide biosynthesis polyprenyl glycosylphosphotransferase</fullName>
    </submittedName>
</protein>
<dbReference type="RefSeq" id="WP_093115300.1">
    <property type="nucleotide sequence ID" value="NZ_FNWJ01000001.1"/>
</dbReference>
<comment type="subcellular location">
    <subcellularLocation>
        <location evidence="1">Membrane</location>
        <topology evidence="1">Multi-pass membrane protein</topology>
    </subcellularLocation>
</comment>
<evidence type="ECO:0000313" key="9">
    <source>
        <dbReference type="EMBL" id="SEH10287.1"/>
    </source>
</evidence>
<keyword evidence="10" id="KW-1185">Reference proteome</keyword>
<keyword evidence="3 9" id="KW-0808">Transferase</keyword>
<dbReference type="InterPro" id="IPR003362">
    <property type="entry name" value="Bact_transf"/>
</dbReference>
<dbReference type="GO" id="GO:0016020">
    <property type="term" value="C:membrane"/>
    <property type="evidence" value="ECO:0007669"/>
    <property type="project" value="UniProtKB-SubCell"/>
</dbReference>
<feature type="transmembrane region" description="Helical" evidence="7">
    <location>
        <begin position="126"/>
        <end position="146"/>
    </location>
</feature>
<name>A0A1H6FHF6_THEAL</name>
<keyword evidence="5 7" id="KW-1133">Transmembrane helix</keyword>
<accession>A0A1H6FHF6</accession>
<evidence type="ECO:0000256" key="5">
    <source>
        <dbReference type="ARBA" id="ARBA00022989"/>
    </source>
</evidence>
<dbReference type="STRING" id="29539.SAMN02745716_0136"/>
<dbReference type="Gene3D" id="3.40.50.720">
    <property type="entry name" value="NAD(P)-binding Rossmann-like Domain"/>
    <property type="match status" value="1"/>
</dbReference>
<feature type="transmembrane region" description="Helical" evidence="7">
    <location>
        <begin position="326"/>
        <end position="349"/>
    </location>
</feature>
<dbReference type="Proteomes" id="UP000222056">
    <property type="component" value="Unassembled WGS sequence"/>
</dbReference>
<evidence type="ECO:0000256" key="3">
    <source>
        <dbReference type="ARBA" id="ARBA00022679"/>
    </source>
</evidence>
<feature type="transmembrane region" description="Helical" evidence="7">
    <location>
        <begin position="32"/>
        <end position="52"/>
    </location>
</feature>
<gene>
    <name evidence="9" type="ORF">SAMN02745716_0136</name>
</gene>
<dbReference type="AlphaFoldDB" id="A0A1H6FHF6"/>